<dbReference type="AlphaFoldDB" id="A0A1A7R3Y0"/>
<dbReference type="GO" id="GO:0043190">
    <property type="term" value="C:ATP-binding cassette (ABC) transporter complex"/>
    <property type="evidence" value="ECO:0007669"/>
    <property type="project" value="InterPro"/>
</dbReference>
<dbReference type="Gene3D" id="1.10.3470.10">
    <property type="entry name" value="ABC transporter involved in vitamin B12 uptake, BtuC"/>
    <property type="match status" value="1"/>
</dbReference>
<gene>
    <name evidence="10" type="ORF">LX77_02015</name>
</gene>
<keyword evidence="5 8" id="KW-0812">Transmembrane</keyword>
<protein>
    <submittedName>
        <fullName evidence="10">Manganese/zinc/iron transport system permease protein</fullName>
    </submittedName>
</protein>
<dbReference type="Proteomes" id="UP000248987">
    <property type="component" value="Unassembled WGS sequence"/>
</dbReference>
<feature type="transmembrane region" description="Helical" evidence="9">
    <location>
        <begin position="234"/>
        <end position="253"/>
    </location>
</feature>
<dbReference type="EMBL" id="QLLQ01000006">
    <property type="protein sequence ID" value="RAJ24463.1"/>
    <property type="molecule type" value="Genomic_DNA"/>
</dbReference>
<evidence type="ECO:0000256" key="4">
    <source>
        <dbReference type="ARBA" id="ARBA00022475"/>
    </source>
</evidence>
<keyword evidence="7 9" id="KW-0472">Membrane</keyword>
<keyword evidence="6 9" id="KW-1133">Transmembrane helix</keyword>
<evidence type="ECO:0000256" key="2">
    <source>
        <dbReference type="ARBA" id="ARBA00008034"/>
    </source>
</evidence>
<dbReference type="STRING" id="49280.A9996_06495"/>
<reference evidence="10 11" key="1">
    <citation type="submission" date="2018-06" db="EMBL/GenBank/DDBJ databases">
        <title>Genomic Encyclopedia of Archaeal and Bacterial Type Strains, Phase II (KMG-II): from individual species to whole genera.</title>
        <authorList>
            <person name="Goeker M."/>
        </authorList>
    </citation>
    <scope>NUCLEOTIDE SEQUENCE [LARGE SCALE GENOMIC DNA]</scope>
    <source>
        <strain evidence="10 11">DSM 12408</strain>
    </source>
</reference>
<comment type="similarity">
    <text evidence="2 8">Belongs to the ABC-3 integral membrane protein family.</text>
</comment>
<feature type="transmembrane region" description="Helical" evidence="9">
    <location>
        <begin position="72"/>
        <end position="89"/>
    </location>
</feature>
<feature type="transmembrane region" description="Helical" evidence="9">
    <location>
        <begin position="101"/>
        <end position="120"/>
    </location>
</feature>
<dbReference type="PANTHER" id="PTHR30477">
    <property type="entry name" value="ABC-TRANSPORTER METAL-BINDING PROTEIN"/>
    <property type="match status" value="1"/>
</dbReference>
<comment type="caution">
    <text evidence="10">The sequence shown here is derived from an EMBL/GenBank/DDBJ whole genome shotgun (WGS) entry which is preliminary data.</text>
</comment>
<evidence type="ECO:0000256" key="7">
    <source>
        <dbReference type="ARBA" id="ARBA00023136"/>
    </source>
</evidence>
<evidence type="ECO:0000313" key="11">
    <source>
        <dbReference type="Proteomes" id="UP000248987"/>
    </source>
</evidence>
<evidence type="ECO:0000256" key="6">
    <source>
        <dbReference type="ARBA" id="ARBA00022989"/>
    </source>
</evidence>
<evidence type="ECO:0000256" key="1">
    <source>
        <dbReference type="ARBA" id="ARBA00004651"/>
    </source>
</evidence>
<dbReference type="FunFam" id="1.10.3470.10:FF:000003">
    <property type="entry name" value="Iron ABC transporter permease SitD"/>
    <property type="match status" value="1"/>
</dbReference>
<keyword evidence="11" id="KW-1185">Reference proteome</keyword>
<evidence type="ECO:0000313" key="10">
    <source>
        <dbReference type="EMBL" id="RAJ24463.1"/>
    </source>
</evidence>
<keyword evidence="3 8" id="KW-0813">Transport</keyword>
<dbReference type="InterPro" id="IPR037294">
    <property type="entry name" value="ABC_BtuC-like"/>
</dbReference>
<sequence length="375" mass="41041">MNLQEYFSLVFSDYTLRTITLGTAILGAVTGMLGSFAVLRKQSLLGDAISHAALPGIALAFLITGAKDSNTLLLGALVSGLIGTFWIRGIISKTHLKSDTALGLILSLFFGFGMLLLTFIQKQPNANQAGLDKYLFGQAATLVESDVWLMAIVTGICVVVMLLFWKEFKLLLFDADYTKTLGFNTKFIDILITTFIVLAIVLGLQTVGVVLMSAMLLAPAAAARQWTNSLSKMVLLAAIFGAFSGVFGTAISASQNNLSTGPVIVIVASVFVVFSFIFSPSRGLLFRQIRFINNRRDLELQKTLSFMYRIAETHDDISHPHAIKILNNFQGFTKKTLQKLVNKNYVTIDGTMWSLTEEGFETAANLYNQNFKADV</sequence>
<dbReference type="SUPFAM" id="SSF81345">
    <property type="entry name" value="ABC transporter involved in vitamin B12 uptake, BtuC"/>
    <property type="match status" value="1"/>
</dbReference>
<dbReference type="CDD" id="cd06550">
    <property type="entry name" value="TM_ABC_iron-siderophores_like"/>
    <property type="match status" value="1"/>
</dbReference>
<feature type="transmembrane region" description="Helical" evidence="9">
    <location>
        <begin position="186"/>
        <end position="204"/>
    </location>
</feature>
<dbReference type="RefSeq" id="WP_066432427.1">
    <property type="nucleotide sequence ID" value="NZ_LZRN01000009.1"/>
</dbReference>
<dbReference type="GO" id="GO:0055085">
    <property type="term" value="P:transmembrane transport"/>
    <property type="evidence" value="ECO:0007669"/>
    <property type="project" value="InterPro"/>
</dbReference>
<keyword evidence="4" id="KW-1003">Cell membrane</keyword>
<feature type="transmembrane region" description="Helical" evidence="9">
    <location>
        <begin position="147"/>
        <end position="165"/>
    </location>
</feature>
<dbReference type="GO" id="GO:0071281">
    <property type="term" value="P:cellular response to iron ion"/>
    <property type="evidence" value="ECO:0007669"/>
    <property type="project" value="UniProtKB-ARBA"/>
</dbReference>
<dbReference type="OrthoDB" id="9788905at2"/>
<feature type="transmembrane region" description="Helical" evidence="9">
    <location>
        <begin position="259"/>
        <end position="278"/>
    </location>
</feature>
<comment type="subcellular location">
    <subcellularLocation>
        <location evidence="1 8">Cell membrane</location>
        <topology evidence="1 8">Multi-pass membrane protein</topology>
    </subcellularLocation>
</comment>
<evidence type="ECO:0000256" key="5">
    <source>
        <dbReference type="ARBA" id="ARBA00022692"/>
    </source>
</evidence>
<organism evidence="10 11">
    <name type="scientific">Gelidibacter algens</name>
    <dbReference type="NCBI Taxonomy" id="49280"/>
    <lineage>
        <taxon>Bacteria</taxon>
        <taxon>Pseudomonadati</taxon>
        <taxon>Bacteroidota</taxon>
        <taxon>Flavobacteriia</taxon>
        <taxon>Flavobacteriales</taxon>
        <taxon>Flavobacteriaceae</taxon>
        <taxon>Gelidibacter</taxon>
    </lineage>
</organism>
<evidence type="ECO:0000256" key="8">
    <source>
        <dbReference type="RuleBase" id="RU003943"/>
    </source>
</evidence>
<evidence type="ECO:0000256" key="9">
    <source>
        <dbReference type="SAM" id="Phobius"/>
    </source>
</evidence>
<dbReference type="Pfam" id="PF00950">
    <property type="entry name" value="ABC-3"/>
    <property type="match status" value="1"/>
</dbReference>
<feature type="transmembrane region" description="Helical" evidence="9">
    <location>
        <begin position="48"/>
        <end position="66"/>
    </location>
</feature>
<proteinExistence type="inferred from homology"/>
<dbReference type="PANTHER" id="PTHR30477:SF3">
    <property type="entry name" value="METAL TRANSPORT SYSTEM MEMBRANE PROTEIN CT_069-RELATED"/>
    <property type="match status" value="1"/>
</dbReference>
<dbReference type="GO" id="GO:0010043">
    <property type="term" value="P:response to zinc ion"/>
    <property type="evidence" value="ECO:0007669"/>
    <property type="project" value="TreeGrafter"/>
</dbReference>
<evidence type="ECO:0000256" key="3">
    <source>
        <dbReference type="ARBA" id="ARBA00022448"/>
    </source>
</evidence>
<name>A0A1A7R3Y0_9FLAO</name>
<accession>A0A1A7R3Y0</accession>
<feature type="transmembrane region" description="Helical" evidence="9">
    <location>
        <begin position="20"/>
        <end position="39"/>
    </location>
</feature>
<dbReference type="InterPro" id="IPR001626">
    <property type="entry name" value="ABC_TroCD"/>
</dbReference>